<gene>
    <name evidence="8 9 10 11" type="primary">LOC101505427</name>
</gene>
<keyword evidence="7" id="KW-1185">Reference proteome</keyword>
<dbReference type="RefSeq" id="XP_004495025.1">
    <property type="nucleotide sequence ID" value="XM_004494968.3"/>
</dbReference>
<dbReference type="GO" id="GO:0005634">
    <property type="term" value="C:nucleus"/>
    <property type="evidence" value="ECO:0007669"/>
    <property type="project" value="UniProtKB-SubCell"/>
</dbReference>
<feature type="domain" description="BHLH" evidence="6">
    <location>
        <begin position="317"/>
        <end position="366"/>
    </location>
</feature>
<feature type="compositionally biased region" description="Polar residues" evidence="5">
    <location>
        <begin position="507"/>
        <end position="516"/>
    </location>
</feature>
<feature type="region of interest" description="Disordered" evidence="5">
    <location>
        <begin position="452"/>
        <end position="483"/>
    </location>
</feature>
<feature type="region of interest" description="Disordered" evidence="5">
    <location>
        <begin position="114"/>
        <end position="168"/>
    </location>
</feature>
<dbReference type="CDD" id="cd11445">
    <property type="entry name" value="bHLH_AtPIF_like"/>
    <property type="match status" value="1"/>
</dbReference>
<evidence type="ECO:0000256" key="3">
    <source>
        <dbReference type="ARBA" id="ARBA00023163"/>
    </source>
</evidence>
<dbReference type="InterPro" id="IPR044273">
    <property type="entry name" value="PIF3-like"/>
</dbReference>
<dbReference type="PaxDb" id="3827-XP_004495025.1"/>
<dbReference type="RefSeq" id="XP_073224041.1">
    <property type="nucleotide sequence ID" value="XM_073367940.1"/>
</dbReference>
<proteinExistence type="predicted"/>
<sequence>MNHYVPDFDIQMDDEEDYPIHISKKPSLQNDEIMELLWQNGQVVVQSQNHRQFRKPPPPTTNTGDRVIPERGIRSSDAEHYNINQHLFMQEDEMASWLFDSMNEDPPFSRHDFSAGTLFHPPTVTGDQKYGGVVQSNGRESEPLQQPRPAAAPRPPIPPSKKPEQATCRKQNFGHFSTRSNAGSEPGASSSSMIAAAQESTVVDSCDTPFMAAKTYVASTLSETARSTAETGFVSMSSAGKAETSAGGRETTTVDMTVTSSLGGSSESAEPVQKEAVLDRKRKGREPDESEFQSEDVDFESKEEKKQIRGSASKRSRAAEVHNLSERRRRDRINEKMKALQELIPRCNKSDKASMLDEAIEYLKSLQLQVQMMSMGCGMVPMMFPGIRQYMPAMGMGMGMGLGMEMGMGMNRTVMPFPNMIASTPLPAATVAAHFGQRFAMAPFHMPHVAAAAPDSSDNNPLNSLGSSATLSPDQSRIPNFTDTYHQFLGPHQLQMQLMQSMNQQSVNKPGTSGAQDNPEKHQSG</sequence>
<dbReference type="SUPFAM" id="SSF47459">
    <property type="entry name" value="HLH, helix-loop-helix DNA-binding domain"/>
    <property type="match status" value="1"/>
</dbReference>
<dbReference type="RefSeq" id="XP_012569737.1">
    <property type="nucleotide sequence ID" value="XM_012714283.2"/>
</dbReference>
<evidence type="ECO:0000256" key="1">
    <source>
        <dbReference type="ARBA" id="ARBA00004123"/>
    </source>
</evidence>
<evidence type="ECO:0000259" key="6">
    <source>
        <dbReference type="PROSITE" id="PS50888"/>
    </source>
</evidence>
<dbReference type="RefSeq" id="XP_027189106.1">
    <property type="nucleotide sequence ID" value="XM_027333305.1"/>
</dbReference>
<feature type="region of interest" description="Disordered" evidence="5">
    <location>
        <begin position="230"/>
        <end position="329"/>
    </location>
</feature>
<feature type="region of interest" description="Disordered" evidence="5">
    <location>
        <begin position="500"/>
        <end position="525"/>
    </location>
</feature>
<accession>A0A1S3E1S9</accession>
<dbReference type="SMART" id="SM00353">
    <property type="entry name" value="HLH"/>
    <property type="match status" value="1"/>
</dbReference>
<comment type="subcellular location">
    <subcellularLocation>
        <location evidence="1">Nucleus</location>
    </subcellularLocation>
</comment>
<dbReference type="FunFam" id="4.10.280.10:FF:000004">
    <property type="entry name" value="Basic helix-loop-helix transcription factor"/>
    <property type="match status" value="1"/>
</dbReference>
<dbReference type="InterPro" id="IPR011598">
    <property type="entry name" value="bHLH_dom"/>
</dbReference>
<dbReference type="RefSeq" id="XP_073224038.1">
    <property type="nucleotide sequence ID" value="XM_073367937.1"/>
</dbReference>
<dbReference type="RefSeq" id="XP_073224040.1">
    <property type="nucleotide sequence ID" value="XM_073367939.1"/>
</dbReference>
<evidence type="ECO:0000313" key="10">
    <source>
        <dbReference type="RefSeq" id="XP_012569738.1"/>
    </source>
</evidence>
<feature type="compositionally biased region" description="Polar residues" evidence="5">
    <location>
        <begin position="456"/>
        <end position="483"/>
    </location>
</feature>
<dbReference type="Gene3D" id="4.10.280.10">
    <property type="entry name" value="Helix-loop-helix DNA-binding domain"/>
    <property type="match status" value="1"/>
</dbReference>
<keyword evidence="2" id="KW-0805">Transcription regulation</keyword>
<dbReference type="Pfam" id="PF00010">
    <property type="entry name" value="HLH"/>
    <property type="match status" value="1"/>
</dbReference>
<reference evidence="7" key="1">
    <citation type="journal article" date="2013" name="Nat. Biotechnol.">
        <title>Draft genome sequence of chickpea (Cicer arietinum) provides a resource for trait improvement.</title>
        <authorList>
            <person name="Varshney R.K."/>
            <person name="Song C."/>
            <person name="Saxena R.K."/>
            <person name="Azam S."/>
            <person name="Yu S."/>
            <person name="Sharpe A.G."/>
            <person name="Cannon S."/>
            <person name="Baek J."/>
            <person name="Rosen B.D."/>
            <person name="Tar'an B."/>
            <person name="Millan T."/>
            <person name="Zhang X."/>
            <person name="Ramsay L.D."/>
            <person name="Iwata A."/>
            <person name="Wang Y."/>
            <person name="Nelson W."/>
            <person name="Farmer A.D."/>
            <person name="Gaur P.M."/>
            <person name="Soderlund C."/>
            <person name="Penmetsa R.V."/>
            <person name="Xu C."/>
            <person name="Bharti A.K."/>
            <person name="He W."/>
            <person name="Winter P."/>
            <person name="Zhao S."/>
            <person name="Hane J.K."/>
            <person name="Carrasquilla-Garcia N."/>
            <person name="Condie J.A."/>
            <person name="Upadhyaya H.D."/>
            <person name="Luo M.C."/>
            <person name="Thudi M."/>
            <person name="Gowda C.L."/>
            <person name="Singh N.P."/>
            <person name="Lichtenzveig J."/>
            <person name="Gali K.K."/>
            <person name="Rubio J."/>
            <person name="Nadarajan N."/>
            <person name="Dolezel J."/>
            <person name="Bansal K.C."/>
            <person name="Xu X."/>
            <person name="Edwards D."/>
            <person name="Zhang G."/>
            <person name="Kahl G."/>
            <person name="Gil J."/>
            <person name="Singh K.B."/>
            <person name="Datta S.K."/>
            <person name="Jackson S.A."/>
            <person name="Wang J."/>
            <person name="Cook D.R."/>
        </authorList>
    </citation>
    <scope>NUCLEOTIDE SEQUENCE [LARGE SCALE GENOMIC DNA]</scope>
    <source>
        <strain evidence="7">cv. CDC Frontier</strain>
    </source>
</reference>
<dbReference type="PANTHER" id="PTHR46807:SF8">
    <property type="entry name" value="TRANSCRIPTION FACTOR PIF1-LIKE ISOFORM X2"/>
    <property type="match status" value="1"/>
</dbReference>
<dbReference type="STRING" id="3827.A0A1S3E1S9"/>
<name>A0A1S3E1S9_CICAR</name>
<evidence type="ECO:0000313" key="7">
    <source>
        <dbReference type="Proteomes" id="UP000087171"/>
    </source>
</evidence>
<dbReference type="RefSeq" id="XP_073224039.1">
    <property type="nucleotide sequence ID" value="XM_073367938.1"/>
</dbReference>
<dbReference type="RefSeq" id="XP_012569738.1">
    <property type="nucleotide sequence ID" value="XM_012714284.2"/>
</dbReference>
<evidence type="ECO:0000313" key="8">
    <source>
        <dbReference type="RefSeq" id="XP_004495025.1"/>
    </source>
</evidence>
<dbReference type="GeneID" id="101505427"/>
<dbReference type="GO" id="GO:0003700">
    <property type="term" value="F:DNA-binding transcription factor activity"/>
    <property type="evidence" value="ECO:0007669"/>
    <property type="project" value="InterPro"/>
</dbReference>
<dbReference type="eggNOG" id="ENOG502QR6A">
    <property type="taxonomic scope" value="Eukaryota"/>
</dbReference>
<dbReference type="GO" id="GO:0046983">
    <property type="term" value="F:protein dimerization activity"/>
    <property type="evidence" value="ECO:0007669"/>
    <property type="project" value="InterPro"/>
</dbReference>
<evidence type="ECO:0000256" key="4">
    <source>
        <dbReference type="ARBA" id="ARBA00023242"/>
    </source>
</evidence>
<dbReference type="Proteomes" id="UP000087171">
    <property type="component" value="Chromosome Ca4"/>
</dbReference>
<evidence type="ECO:0000313" key="11">
    <source>
        <dbReference type="RefSeq" id="XP_027189106.1"/>
    </source>
</evidence>
<feature type="compositionally biased region" description="Basic and acidic residues" evidence="5">
    <location>
        <begin position="317"/>
        <end position="329"/>
    </location>
</feature>
<feature type="compositionally biased region" description="Polar residues" evidence="5">
    <location>
        <begin position="250"/>
        <end position="268"/>
    </location>
</feature>
<organism evidence="9">
    <name type="scientific">Cicer arietinum</name>
    <name type="common">Chickpea</name>
    <name type="synonym">Garbanzo</name>
    <dbReference type="NCBI Taxonomy" id="3827"/>
    <lineage>
        <taxon>Eukaryota</taxon>
        <taxon>Viridiplantae</taxon>
        <taxon>Streptophyta</taxon>
        <taxon>Embryophyta</taxon>
        <taxon>Tracheophyta</taxon>
        <taxon>Spermatophyta</taxon>
        <taxon>Magnoliopsida</taxon>
        <taxon>eudicotyledons</taxon>
        <taxon>Gunneridae</taxon>
        <taxon>Pentapetalae</taxon>
        <taxon>rosids</taxon>
        <taxon>fabids</taxon>
        <taxon>Fabales</taxon>
        <taxon>Fabaceae</taxon>
        <taxon>Papilionoideae</taxon>
        <taxon>50 kb inversion clade</taxon>
        <taxon>NPAAA clade</taxon>
        <taxon>Hologalegina</taxon>
        <taxon>IRL clade</taxon>
        <taxon>Cicereae</taxon>
        <taxon>Cicer</taxon>
    </lineage>
</organism>
<evidence type="ECO:0000256" key="2">
    <source>
        <dbReference type="ARBA" id="ARBA00023015"/>
    </source>
</evidence>
<dbReference type="PROSITE" id="PS50888">
    <property type="entry name" value="BHLH"/>
    <property type="match status" value="1"/>
</dbReference>
<dbReference type="PANTHER" id="PTHR46807">
    <property type="entry name" value="TRANSCRIPTION FACTOR PIF3"/>
    <property type="match status" value="1"/>
</dbReference>
<dbReference type="InterPro" id="IPR036638">
    <property type="entry name" value="HLH_DNA-bd_sf"/>
</dbReference>
<feature type="region of interest" description="Disordered" evidence="5">
    <location>
        <begin position="49"/>
        <end position="68"/>
    </location>
</feature>
<keyword evidence="4" id="KW-0539">Nucleus</keyword>
<dbReference type="GO" id="GO:0010017">
    <property type="term" value="P:red or far-red light signaling pathway"/>
    <property type="evidence" value="ECO:0007669"/>
    <property type="project" value="UniProtKB-ARBA"/>
</dbReference>
<dbReference type="OrthoDB" id="690068at2759"/>
<keyword evidence="3" id="KW-0804">Transcription</keyword>
<protein>
    <submittedName>
        <fullName evidence="8 9">Transcription factor PIF1-like</fullName>
    </submittedName>
</protein>
<evidence type="ECO:0000313" key="9">
    <source>
        <dbReference type="RefSeq" id="XP_012569737.1"/>
    </source>
</evidence>
<evidence type="ECO:0000256" key="5">
    <source>
        <dbReference type="SAM" id="MobiDB-lite"/>
    </source>
</evidence>
<feature type="compositionally biased region" description="Acidic residues" evidence="5">
    <location>
        <begin position="288"/>
        <end position="298"/>
    </location>
</feature>
<feature type="compositionally biased region" description="Pro residues" evidence="5">
    <location>
        <begin position="150"/>
        <end position="160"/>
    </location>
</feature>
<dbReference type="AlphaFoldDB" id="A0A1S3E1S9"/>
<dbReference type="InterPro" id="IPR047265">
    <property type="entry name" value="PIF1-like_bHLH"/>
</dbReference>
<reference evidence="9 10" key="2">
    <citation type="submission" date="2023-09" db="UniProtKB">
        <authorList>
            <consortium name="RefSeq"/>
        </authorList>
    </citation>
    <scope>IDENTIFICATION</scope>
    <source>
        <tissue evidence="8 9">Etiolated seedlings</tissue>
    </source>
</reference>